<reference evidence="2 3" key="1">
    <citation type="submission" date="2019-07" db="EMBL/GenBank/DDBJ databases">
        <title>Complete Genome Sequence and Methylome Analysis of Nocardia otitidis-caviarum NEB252.</title>
        <authorList>
            <person name="Fomenkov A."/>
            <person name="Anton B.P."/>
            <person name="Vincze T."/>
            <person name="Roberts R.J."/>
        </authorList>
    </citation>
    <scope>NUCLEOTIDE SEQUENCE [LARGE SCALE GENOMIC DNA]</scope>
    <source>
        <strain evidence="2 3">NEB252</strain>
    </source>
</reference>
<dbReference type="RefSeq" id="WP_143980156.1">
    <property type="nucleotide sequence ID" value="NZ_CP041695.1"/>
</dbReference>
<sequence length="174" mass="17848">MTYQPYPTATPPPAPNAGKGKLFALIAGGVLGGLVLLGAIGAAVGDDENTAAATTTATGAAATRPARTTTPAPAVVYDVPSVANIAPELTVTEKQCFGSAGCIFRYELRITSLGPVNFDPAKSYRVTIAIDEGTTWERIHSLEVKGAKADVVTGHVSSDTHNTPVATIQTVTAR</sequence>
<feature type="transmembrane region" description="Helical" evidence="1">
    <location>
        <begin position="22"/>
        <end position="44"/>
    </location>
</feature>
<keyword evidence="1" id="KW-0472">Membrane</keyword>
<dbReference type="AlphaFoldDB" id="A0A516NI47"/>
<evidence type="ECO:0000256" key="1">
    <source>
        <dbReference type="SAM" id="Phobius"/>
    </source>
</evidence>
<evidence type="ECO:0000313" key="3">
    <source>
        <dbReference type="Proteomes" id="UP000317039"/>
    </source>
</evidence>
<keyword evidence="1" id="KW-0812">Transmembrane</keyword>
<organism evidence="2 3">
    <name type="scientific">Nocardia otitidiscaviarum</name>
    <dbReference type="NCBI Taxonomy" id="1823"/>
    <lineage>
        <taxon>Bacteria</taxon>
        <taxon>Bacillati</taxon>
        <taxon>Actinomycetota</taxon>
        <taxon>Actinomycetes</taxon>
        <taxon>Mycobacteriales</taxon>
        <taxon>Nocardiaceae</taxon>
        <taxon>Nocardia</taxon>
    </lineage>
</organism>
<keyword evidence="1" id="KW-1133">Transmembrane helix</keyword>
<gene>
    <name evidence="2" type="ORF">FOH10_07380</name>
</gene>
<dbReference type="KEGG" id="nod:FOH10_07380"/>
<dbReference type="EMBL" id="CP041695">
    <property type="protein sequence ID" value="QDP78588.1"/>
    <property type="molecule type" value="Genomic_DNA"/>
</dbReference>
<dbReference type="GeneID" id="80332215"/>
<protein>
    <submittedName>
        <fullName evidence="2">Uncharacterized protein</fullName>
    </submittedName>
</protein>
<name>A0A516NI47_9NOCA</name>
<accession>A0A516NI47</accession>
<dbReference type="Proteomes" id="UP000317039">
    <property type="component" value="Chromosome"/>
</dbReference>
<proteinExistence type="predicted"/>
<evidence type="ECO:0000313" key="2">
    <source>
        <dbReference type="EMBL" id="QDP78588.1"/>
    </source>
</evidence>